<keyword evidence="3" id="KW-0479">Metal-binding</keyword>
<sequence length="654" mass="71431">MPLNITQKLLKGHLVSGDMIPGTEIGLRIDQTLTQDATGTMVMLELEAMGLDRPKTEASAQYVDHNLIQVDSKNPDDHLFLQSATRRFGLYYSRPGNGVSHPVHMQRLAKPGKTLLGSDSHTCANGCMGMLAMGAGGIDVALAIAGEPFYVKMPKVWGIKLTGELSDWVSAKDVILELLRRHDVKGGVGKVIEYYGPGVKTLSAMDRHVIANMGAELGATGTVFPSDDEIKRFLKEQDREDDWIELVADVGATYDIDEEINLSEVVPLIAKPSSPGNVVPVTEVAGTPIYQSYVGSSANPGFRDFAIAAQIVSGKQIAKGISFDINPTSRQVLTDLVQESHIASLLQSGARLHQAGCNGCIGMGQAPATGRNSLRTTPRNFPGRSGTREDSVYLCSPETAAVSALTGEITDPRTMDVPYPKVKEMKKPTVDKNLLDEPLPYEEARKVELHKGPNIASIPQMDEMPDQLEIPILLKMGDNISTDEILAGGARVLPYRSNLPEISKFTFEIIDQTYYQRGTESVSQGGHAVVGGFNYGQGSSREHAALAPRYLGLRVALVKDFARIHWQNLVNFGVLPITFVHTEDYDMLSQGDVLEFSNLRTNIKKGNEFSINVKGKNQQIPVKHALSERQVQIMLKGGLINWVKDRQKSADNTF</sequence>
<dbReference type="GO" id="GO:0006099">
    <property type="term" value="P:tricarboxylic acid cycle"/>
    <property type="evidence" value="ECO:0007669"/>
    <property type="project" value="UniProtKB-UniPathway"/>
</dbReference>
<keyword evidence="5" id="KW-0411">Iron-sulfur</keyword>
<dbReference type="GO" id="GO:0005829">
    <property type="term" value="C:cytosol"/>
    <property type="evidence" value="ECO:0007669"/>
    <property type="project" value="TreeGrafter"/>
</dbReference>
<keyword evidence="10" id="KW-0456">Lyase</keyword>
<dbReference type="InterPro" id="IPR015931">
    <property type="entry name" value="Acnase/IPM_dHydase_lsu_aba_1/3"/>
</dbReference>
<accession>A0A433HKA8</accession>
<keyword evidence="11" id="KW-1185">Reference proteome</keyword>
<protein>
    <recommendedName>
        <fullName evidence="2">aconitate hydratase</fullName>
        <ecNumber evidence="2">4.2.1.3</ecNumber>
    </recommendedName>
</protein>
<dbReference type="Pfam" id="PF00330">
    <property type="entry name" value="Aconitase"/>
    <property type="match status" value="1"/>
</dbReference>
<dbReference type="Pfam" id="PF00694">
    <property type="entry name" value="Aconitase_C"/>
    <property type="match status" value="1"/>
</dbReference>
<dbReference type="EC" id="4.2.1.3" evidence="2"/>
<proteinExistence type="predicted"/>
<evidence type="ECO:0000259" key="8">
    <source>
        <dbReference type="Pfam" id="PF00330"/>
    </source>
</evidence>
<dbReference type="NCBIfam" id="NF005558">
    <property type="entry name" value="PRK07229.1"/>
    <property type="match status" value="1"/>
</dbReference>
<feature type="domain" description="Aconitase A/isopropylmalate dehydratase small subunit swivel" evidence="9">
    <location>
        <begin position="525"/>
        <end position="580"/>
    </location>
</feature>
<dbReference type="SUPFAM" id="SSF52016">
    <property type="entry name" value="LeuD/IlvD-like"/>
    <property type="match status" value="1"/>
</dbReference>
<evidence type="ECO:0000256" key="5">
    <source>
        <dbReference type="ARBA" id="ARBA00023014"/>
    </source>
</evidence>
<dbReference type="GO" id="GO:0003994">
    <property type="term" value="F:aconitate hydratase activity"/>
    <property type="evidence" value="ECO:0007669"/>
    <property type="project" value="UniProtKB-EC"/>
</dbReference>
<gene>
    <name evidence="10" type="ORF">ELQ35_11725</name>
</gene>
<dbReference type="AlphaFoldDB" id="A0A433HKA8"/>
<dbReference type="InterPro" id="IPR015928">
    <property type="entry name" value="Aconitase/3IPM_dehydase_swvl"/>
</dbReference>
<feature type="region of interest" description="Disordered" evidence="7">
    <location>
        <begin position="369"/>
        <end position="390"/>
    </location>
</feature>
<reference evidence="10 11" key="1">
    <citation type="submission" date="2018-12" db="EMBL/GenBank/DDBJ databases">
        <title>Bacillus chawlae sp. nov., Bacillus glennii sp. nov., and Bacillus saganii sp. nov. Isolated from the Vehicle Assembly Building at Kennedy Space Center where the Viking Spacecraft were Assembled.</title>
        <authorList>
            <person name="Seuylemezian A."/>
            <person name="Vaishampayan P."/>
        </authorList>
    </citation>
    <scope>NUCLEOTIDE SEQUENCE [LARGE SCALE GENOMIC DNA]</scope>
    <source>
        <strain evidence="10 11">L5</strain>
    </source>
</reference>
<dbReference type="GO" id="GO:0046872">
    <property type="term" value="F:metal ion binding"/>
    <property type="evidence" value="ECO:0007669"/>
    <property type="project" value="UniProtKB-KW"/>
</dbReference>
<dbReference type="PRINTS" id="PR00415">
    <property type="entry name" value="ACONITASE"/>
</dbReference>
<dbReference type="Gene3D" id="3.30.499.10">
    <property type="entry name" value="Aconitase, domain 3"/>
    <property type="match status" value="2"/>
</dbReference>
<evidence type="ECO:0000313" key="11">
    <source>
        <dbReference type="Proteomes" id="UP000267430"/>
    </source>
</evidence>
<comment type="caution">
    <text evidence="10">The sequence shown here is derived from an EMBL/GenBank/DDBJ whole genome shotgun (WGS) entry which is preliminary data.</text>
</comment>
<dbReference type="EMBL" id="RYZZ01000015">
    <property type="protein sequence ID" value="RUQ28583.1"/>
    <property type="molecule type" value="Genomic_DNA"/>
</dbReference>
<evidence type="ECO:0000256" key="4">
    <source>
        <dbReference type="ARBA" id="ARBA00023004"/>
    </source>
</evidence>
<dbReference type="InterPro" id="IPR000573">
    <property type="entry name" value="AconitaseA/IPMdHydase_ssu_swvl"/>
</dbReference>
<organism evidence="10 11">
    <name type="scientific">Peribacillus cavernae</name>
    <dbReference type="NCBI Taxonomy" id="1674310"/>
    <lineage>
        <taxon>Bacteria</taxon>
        <taxon>Bacillati</taxon>
        <taxon>Bacillota</taxon>
        <taxon>Bacilli</taxon>
        <taxon>Bacillales</taxon>
        <taxon>Bacillaceae</taxon>
        <taxon>Peribacillus</taxon>
    </lineage>
</organism>
<name>A0A433HKA8_9BACI</name>
<evidence type="ECO:0000313" key="10">
    <source>
        <dbReference type="EMBL" id="RUQ28583.1"/>
    </source>
</evidence>
<evidence type="ECO:0000256" key="6">
    <source>
        <dbReference type="ARBA" id="ARBA00023501"/>
    </source>
</evidence>
<evidence type="ECO:0000256" key="3">
    <source>
        <dbReference type="ARBA" id="ARBA00022723"/>
    </source>
</evidence>
<dbReference type="RefSeq" id="WP_126865007.1">
    <property type="nucleotide sequence ID" value="NZ_JAUSTX010000007.1"/>
</dbReference>
<dbReference type="UniPathway" id="UPA00223"/>
<dbReference type="InterPro" id="IPR036008">
    <property type="entry name" value="Aconitase_4Fe-4S_dom"/>
</dbReference>
<dbReference type="GO" id="GO:0051539">
    <property type="term" value="F:4 iron, 4 sulfur cluster binding"/>
    <property type="evidence" value="ECO:0007669"/>
    <property type="project" value="TreeGrafter"/>
</dbReference>
<evidence type="ECO:0000256" key="1">
    <source>
        <dbReference type="ARBA" id="ARBA00011245"/>
    </source>
</evidence>
<feature type="domain" description="Aconitase/3-isopropylmalate dehydratase large subunit alpha/beta/alpha" evidence="8">
    <location>
        <begin position="8"/>
        <end position="407"/>
    </location>
</feature>
<evidence type="ECO:0000259" key="9">
    <source>
        <dbReference type="Pfam" id="PF00694"/>
    </source>
</evidence>
<dbReference type="InterPro" id="IPR001030">
    <property type="entry name" value="Acoase/IPM_deHydtase_lsu_aba"/>
</dbReference>
<evidence type="ECO:0000256" key="2">
    <source>
        <dbReference type="ARBA" id="ARBA00012926"/>
    </source>
</evidence>
<dbReference type="SUPFAM" id="SSF53732">
    <property type="entry name" value="Aconitase iron-sulfur domain"/>
    <property type="match status" value="1"/>
</dbReference>
<feature type="compositionally biased region" description="Polar residues" evidence="7">
    <location>
        <begin position="370"/>
        <end position="379"/>
    </location>
</feature>
<comment type="catalytic activity">
    <reaction evidence="6">
        <text>citrate = D-threo-isocitrate</text>
        <dbReference type="Rhea" id="RHEA:10336"/>
        <dbReference type="ChEBI" id="CHEBI:15562"/>
        <dbReference type="ChEBI" id="CHEBI:16947"/>
        <dbReference type="EC" id="4.2.1.3"/>
    </reaction>
</comment>
<dbReference type="Proteomes" id="UP000267430">
    <property type="component" value="Unassembled WGS sequence"/>
</dbReference>
<dbReference type="NCBIfam" id="TIGR01342">
    <property type="entry name" value="acon_putative"/>
    <property type="match status" value="1"/>
</dbReference>
<dbReference type="InterPro" id="IPR050926">
    <property type="entry name" value="Aconitase/IPM_isomerase"/>
</dbReference>
<keyword evidence="4" id="KW-0408">Iron</keyword>
<dbReference type="PANTHER" id="PTHR43160">
    <property type="entry name" value="ACONITATE HYDRATASE B"/>
    <property type="match status" value="1"/>
</dbReference>
<dbReference type="OrthoDB" id="9764318at2"/>
<dbReference type="InterPro" id="IPR006250">
    <property type="entry name" value="Aconitase_put"/>
</dbReference>
<comment type="subunit">
    <text evidence="1">Monomer.</text>
</comment>
<dbReference type="PANTHER" id="PTHR43160:SF3">
    <property type="entry name" value="ACONITATE HYDRATASE, MITOCHONDRIAL"/>
    <property type="match status" value="1"/>
</dbReference>
<evidence type="ECO:0000256" key="7">
    <source>
        <dbReference type="SAM" id="MobiDB-lite"/>
    </source>
</evidence>
<dbReference type="Gene3D" id="3.20.19.10">
    <property type="entry name" value="Aconitase, domain 4"/>
    <property type="match status" value="1"/>
</dbReference>